<dbReference type="SUPFAM" id="SSF52047">
    <property type="entry name" value="RNI-like"/>
    <property type="match status" value="1"/>
</dbReference>
<dbReference type="EMBL" id="PDNA01000456">
    <property type="protein sequence ID" value="PGG95324.1"/>
    <property type="molecule type" value="Genomic_DNA"/>
</dbReference>
<evidence type="ECO:0000259" key="1">
    <source>
        <dbReference type="Pfam" id="PF12937"/>
    </source>
</evidence>
<sequence length="414" mass="46552">MKIINPSRDFASRRMVYLPSELIAHILDYVSQSTTRQPDLYSCCLVSQQWYSTSVSFLYEKPIITAGNFDKFADTVCPPSSTAYSRRSARDRGVDNLGQYVHVLDLTPLVHHSTNSRTTRLIGRMRKNLEVFVAPQSSFSTLNLSAISKCLKLTHLDLYYTISAIDFPSIKRSLRNLHHLTTLRLPRTCEITDPANHIPWPSSLTHIRLNRRFTPAALDTLIWPPFIESLTFDSCPHLLSLISSPPSTSTLPALKHPSLKRLRTLKLSPPPDLSIHKILTLLPNLTFLNLPQLNADDASLRAIAEMPSSSFIAHPLRTLELSDTFPNLMIYPERFIATLKGVLRNLRFLGLDAEACMQFGNWDNEMEELEDALMESAATATATAKVRRGGRHDDDDADDDGCETSAVVGVYYIR</sequence>
<dbReference type="Pfam" id="PF12937">
    <property type="entry name" value="F-box-like"/>
    <property type="match status" value="1"/>
</dbReference>
<comment type="caution">
    <text evidence="2">The sequence shown here is derived from an EMBL/GenBank/DDBJ whole genome shotgun (WGS) entry which is preliminary data.</text>
</comment>
<accession>A0A2B7WFG1</accession>
<evidence type="ECO:0000313" key="3">
    <source>
        <dbReference type="Proteomes" id="UP000224634"/>
    </source>
</evidence>
<dbReference type="STRING" id="1447883.A0A2B7WFG1"/>
<protein>
    <recommendedName>
        <fullName evidence="1">F-box domain-containing protein</fullName>
    </recommendedName>
</protein>
<dbReference type="InterPro" id="IPR036047">
    <property type="entry name" value="F-box-like_dom_sf"/>
</dbReference>
<keyword evidence="3" id="KW-1185">Reference proteome</keyword>
<proteinExistence type="predicted"/>
<dbReference type="SUPFAM" id="SSF81383">
    <property type="entry name" value="F-box domain"/>
    <property type="match status" value="1"/>
</dbReference>
<reference evidence="2 3" key="1">
    <citation type="submission" date="2017-10" db="EMBL/GenBank/DDBJ databases">
        <title>Comparative genomics in systemic dimorphic fungi from Ajellomycetaceae.</title>
        <authorList>
            <person name="Munoz J.F."/>
            <person name="Mcewen J.G."/>
            <person name="Clay O.K."/>
            <person name="Cuomo C.A."/>
        </authorList>
    </citation>
    <scope>NUCLEOTIDE SEQUENCE [LARGE SCALE GENOMIC DNA]</scope>
    <source>
        <strain evidence="2 3">UAMH7299</strain>
    </source>
</reference>
<organism evidence="2 3">
    <name type="scientific">Polytolypa hystricis (strain UAMH7299)</name>
    <dbReference type="NCBI Taxonomy" id="1447883"/>
    <lineage>
        <taxon>Eukaryota</taxon>
        <taxon>Fungi</taxon>
        <taxon>Dikarya</taxon>
        <taxon>Ascomycota</taxon>
        <taxon>Pezizomycotina</taxon>
        <taxon>Eurotiomycetes</taxon>
        <taxon>Eurotiomycetidae</taxon>
        <taxon>Onygenales</taxon>
        <taxon>Onygenales incertae sedis</taxon>
        <taxon>Polytolypa</taxon>
    </lineage>
</organism>
<evidence type="ECO:0000313" key="2">
    <source>
        <dbReference type="EMBL" id="PGG95324.1"/>
    </source>
</evidence>
<dbReference type="AlphaFoldDB" id="A0A2B7WFG1"/>
<dbReference type="InterPro" id="IPR001810">
    <property type="entry name" value="F-box_dom"/>
</dbReference>
<feature type="domain" description="F-box" evidence="1">
    <location>
        <begin position="17"/>
        <end position="60"/>
    </location>
</feature>
<dbReference type="Proteomes" id="UP000224634">
    <property type="component" value="Unassembled WGS sequence"/>
</dbReference>
<name>A0A2B7WFG1_POLH7</name>
<gene>
    <name evidence="2" type="ORF">AJ80_09979</name>
</gene>
<dbReference type="OrthoDB" id="2125396at2759"/>
<dbReference type="InterPro" id="IPR032675">
    <property type="entry name" value="LRR_dom_sf"/>
</dbReference>
<dbReference type="Gene3D" id="3.80.10.10">
    <property type="entry name" value="Ribonuclease Inhibitor"/>
    <property type="match status" value="1"/>
</dbReference>